<dbReference type="GO" id="GO:0005975">
    <property type="term" value="P:carbohydrate metabolic process"/>
    <property type="evidence" value="ECO:0007669"/>
    <property type="project" value="InterPro"/>
</dbReference>
<dbReference type="EC" id="5.1.3.3" evidence="1"/>
<proteinExistence type="predicted"/>
<evidence type="ECO:0000313" key="1">
    <source>
        <dbReference type="EMBL" id="STV51962.1"/>
    </source>
</evidence>
<sequence length="87" mass="9585">MLTQTTALAPDGQPWQQVTLRNKSGMTVTVADWGATLPQAPRCRWPMQPAPTAAGLRKAGRLCSPGRISWRLGRPLRQPYRPQPLPA</sequence>
<dbReference type="SUPFAM" id="SSF74650">
    <property type="entry name" value="Galactose mutarotase-like"/>
    <property type="match status" value="1"/>
</dbReference>
<organism evidence="1 2">
    <name type="scientific">Klebsiella pneumoniae subsp. ozaenae</name>
    <dbReference type="NCBI Taxonomy" id="574"/>
    <lineage>
        <taxon>Bacteria</taxon>
        <taxon>Pseudomonadati</taxon>
        <taxon>Pseudomonadota</taxon>
        <taxon>Gammaproteobacteria</taxon>
        <taxon>Enterobacterales</taxon>
        <taxon>Enterobacteriaceae</taxon>
        <taxon>Klebsiella/Raoultella group</taxon>
        <taxon>Klebsiella</taxon>
        <taxon>Klebsiella pneumoniae complex</taxon>
    </lineage>
</organism>
<dbReference type="GO" id="GO:0004034">
    <property type="term" value="F:aldose 1-epimerase activity"/>
    <property type="evidence" value="ECO:0007669"/>
    <property type="project" value="UniProtKB-EC"/>
</dbReference>
<evidence type="ECO:0000313" key="2">
    <source>
        <dbReference type="Proteomes" id="UP000255382"/>
    </source>
</evidence>
<name>A0A378BTE8_KLEPO</name>
<dbReference type="AlphaFoldDB" id="A0A378BTE8"/>
<dbReference type="GO" id="GO:0030246">
    <property type="term" value="F:carbohydrate binding"/>
    <property type="evidence" value="ECO:0007669"/>
    <property type="project" value="InterPro"/>
</dbReference>
<protein>
    <submittedName>
        <fullName evidence="1">Aldose 1-epimerase</fullName>
        <ecNumber evidence="1">5.1.3.3</ecNumber>
    </submittedName>
</protein>
<dbReference type="EMBL" id="UGLZ01000005">
    <property type="protein sequence ID" value="STV51962.1"/>
    <property type="molecule type" value="Genomic_DNA"/>
</dbReference>
<gene>
    <name evidence="1" type="primary">galM_1</name>
    <name evidence="1" type="ORF">NCTC5050_05660</name>
</gene>
<reference evidence="1 2" key="1">
    <citation type="submission" date="2018-06" db="EMBL/GenBank/DDBJ databases">
        <authorList>
            <consortium name="Pathogen Informatics"/>
            <person name="Doyle S."/>
        </authorList>
    </citation>
    <scope>NUCLEOTIDE SEQUENCE [LARGE SCALE GENOMIC DNA]</scope>
    <source>
        <strain evidence="1 2">NCTC5050</strain>
    </source>
</reference>
<keyword evidence="1" id="KW-0413">Isomerase</keyword>
<accession>A0A378BTE8</accession>
<dbReference type="Proteomes" id="UP000255382">
    <property type="component" value="Unassembled WGS sequence"/>
</dbReference>
<dbReference type="InterPro" id="IPR011013">
    <property type="entry name" value="Gal_mutarotase_sf_dom"/>
</dbReference>
<keyword evidence="2" id="KW-1185">Reference proteome</keyword>